<comment type="caution">
    <text evidence="1">The sequence shown here is derived from an EMBL/GenBank/DDBJ whole genome shotgun (WGS) entry which is preliminary data.</text>
</comment>
<keyword evidence="2" id="KW-1185">Reference proteome</keyword>
<dbReference type="Proteomes" id="UP000789525">
    <property type="component" value="Unassembled WGS sequence"/>
</dbReference>
<organism evidence="1 2">
    <name type="scientific">Acaulospora colombiana</name>
    <dbReference type="NCBI Taxonomy" id="27376"/>
    <lineage>
        <taxon>Eukaryota</taxon>
        <taxon>Fungi</taxon>
        <taxon>Fungi incertae sedis</taxon>
        <taxon>Mucoromycota</taxon>
        <taxon>Glomeromycotina</taxon>
        <taxon>Glomeromycetes</taxon>
        <taxon>Diversisporales</taxon>
        <taxon>Acaulosporaceae</taxon>
        <taxon>Acaulospora</taxon>
    </lineage>
</organism>
<protein>
    <submittedName>
        <fullName evidence="1">17354_t:CDS:1</fullName>
    </submittedName>
</protein>
<feature type="non-terminal residue" evidence="1">
    <location>
        <position position="448"/>
    </location>
</feature>
<evidence type="ECO:0000313" key="1">
    <source>
        <dbReference type="EMBL" id="CAG8472825.1"/>
    </source>
</evidence>
<reference evidence="1" key="1">
    <citation type="submission" date="2021-06" db="EMBL/GenBank/DDBJ databases">
        <authorList>
            <person name="Kallberg Y."/>
            <person name="Tangrot J."/>
            <person name="Rosling A."/>
        </authorList>
    </citation>
    <scope>NUCLEOTIDE SEQUENCE</scope>
    <source>
        <strain evidence="1">CL356</strain>
    </source>
</reference>
<dbReference type="EMBL" id="CAJVPT010001994">
    <property type="protein sequence ID" value="CAG8472825.1"/>
    <property type="molecule type" value="Genomic_DNA"/>
</dbReference>
<evidence type="ECO:0000313" key="2">
    <source>
        <dbReference type="Proteomes" id="UP000789525"/>
    </source>
</evidence>
<proteinExistence type="predicted"/>
<accession>A0ACA9KH24</accession>
<gene>
    <name evidence="1" type="ORF">ACOLOM_LOCUS1667</name>
</gene>
<name>A0ACA9KH24_9GLOM</name>
<sequence>MSHLTEFVQGPDSGHLGKGIQEGATALTGGIEAWQGYYQSARPTKGKIMINVDLSATTFYESGPLIMLVTKLLSRRTPDDLRRGIAGKERVKIERSLKNLKIKVTHRGESVSRRRFKVSKVTETPAYRTIFDMGDGSTTNVADYFERTYGKRLSYPNLPCVVVSRNNYLPLEVCEVIKEQRYIRKLDEKQTADMIRFTCQSPHIRANKIRQGVEILNYRGNEYLQQFGVTVSNDMAVSIPNKTPPIMYSNPQGDVEASLKKAWLRAGNAAKAQPQLILCILPNTGVLLYAEIKRVTDTIIGVPSQCIQGRHMMQAKKQYCANVCLKLNIKLGGMNVYINPAQIPFVSDRPTILMGADISHPSPGNSASPSISAVCASLDAKASRYSTTIRIQTGHAEIIADLASMVKELLKNFYQTCGRKPERILFYRDGVSEGQFVHVMNEEIKAVR</sequence>